<gene>
    <name evidence="12" type="primary">addB</name>
    <name evidence="12" type="ORF">LCB40_09110</name>
</gene>
<dbReference type="InterPro" id="IPR038726">
    <property type="entry name" value="PDDEXK_AddAB-type"/>
</dbReference>
<keyword evidence="4" id="KW-0378">Hydrolase</keyword>
<evidence type="ECO:0000256" key="7">
    <source>
        <dbReference type="ARBA" id="ARBA00022840"/>
    </source>
</evidence>
<dbReference type="GO" id="GO:0004527">
    <property type="term" value="F:exonuclease activity"/>
    <property type="evidence" value="ECO:0007669"/>
    <property type="project" value="UniProtKB-KW"/>
</dbReference>
<proteinExistence type="predicted"/>
<keyword evidence="7" id="KW-0067">ATP-binding</keyword>
<accession>A0A916VHG5</accession>
<dbReference type="GO" id="GO:0004386">
    <property type="term" value="F:helicase activity"/>
    <property type="evidence" value="ECO:0007669"/>
    <property type="project" value="UniProtKB-KW"/>
</dbReference>
<reference evidence="12" key="1">
    <citation type="submission" date="2020-08" db="EMBL/GenBank/DDBJ databases">
        <title>Taxonomic study for Lactobacillus species isolated from hardwood bark.</title>
        <authorList>
            <person name="Tohno M."/>
            <person name="Tanizawa Y."/>
        </authorList>
    </citation>
    <scope>NUCLEOTIDE SEQUENCE</scope>
    <source>
        <strain evidence="12">B40</strain>
    </source>
</reference>
<keyword evidence="3" id="KW-0227">DNA damage</keyword>
<protein>
    <submittedName>
        <fullName evidence="12">ATP-dependent helicase/nuclease subunit B</fullName>
    </submittedName>
</protein>
<organism evidence="12 13">
    <name type="scientific">Lactobacillus corticis</name>
    <dbReference type="NCBI Taxonomy" id="2201249"/>
    <lineage>
        <taxon>Bacteria</taxon>
        <taxon>Bacillati</taxon>
        <taxon>Bacillota</taxon>
        <taxon>Bacilli</taxon>
        <taxon>Lactobacillales</taxon>
        <taxon>Lactobacillaceae</taxon>
        <taxon>Lactobacillus</taxon>
    </lineage>
</organism>
<dbReference type="AlphaFoldDB" id="A0A916VHG5"/>
<name>A0A916VHG5_9LACO</name>
<evidence type="ECO:0000256" key="9">
    <source>
        <dbReference type="ARBA" id="ARBA00023204"/>
    </source>
</evidence>
<dbReference type="GO" id="GO:0003677">
    <property type="term" value="F:DNA binding"/>
    <property type="evidence" value="ECO:0007669"/>
    <property type="project" value="UniProtKB-KW"/>
</dbReference>
<dbReference type="GO" id="GO:0006281">
    <property type="term" value="P:DNA repair"/>
    <property type="evidence" value="ECO:0007669"/>
    <property type="project" value="UniProtKB-KW"/>
</dbReference>
<dbReference type="Gene3D" id="3.40.50.300">
    <property type="entry name" value="P-loop containing nucleotide triphosphate hydrolases"/>
    <property type="match status" value="3"/>
</dbReference>
<keyword evidence="13" id="KW-1185">Reference proteome</keyword>
<keyword evidence="9" id="KW-0234">DNA repair</keyword>
<sequence>MIEILTGRQTDPLQEKILDEAIKNYQAKPERETFIIIPNHIKFTTEVRAINKLATITGAHTASVKNLHILSFSRLAWFFLKDQADGMTQTLDDAAVGMLLSKIVKEHQDELQLFRTSKITSGMVRQLYQTILQVYSGDLDLSIFHEASLNEETKSKLHDLEIIYDAFISEIAGRFSTKNEIEKRLNEELAENQHLSQCDFFFSDFSRFSPQENLTIKLLFKKAGKVKLAFKTRLGEYSPKAEPGDYDYVIQQTISKLIRFLDQQKLEYRLQALPLNPRLNSAERLNNLWIGASSNDQADNVQLVKADSRYAEAYFVARTIYQQTALNKYRYREFLILAPNLHEYETYIGPILKQNGIPYFDDLQQEMKYHPLVILIENLASMIERPLNTSAMLAIMKTQLIIPDWYHDVGAFLHDVDELENFVLAHGINNALWRKELANFVKAETIKLDKQAETVARLDKLREFFVAEIDSLFKQLKDLTDSHQGLTVFFNFLVKNGVNQQLDEWRNTSSEAGDLQLAQQPEQVWNLLIKLLQDYLLINPDEFNLTEFFDLLISGFKEGNFSQIPSTLDAVNVSEIGMVQTSGYKQVFIIGATANNLPTIDKTPGFLSSENLALMANQFDDEHYLEDNQQLNNLDQDYQFGLALALASDRVYVTYPVLNANNESLEPSIYYQRLADLGASEFAQHDLPNNLQDILGFLTNSKASLGYLSYLNSQDAVARQQLRPIIEKLKQKRPQEVKSVIDAPNFDNNPQKLGAELAQQLYGDHLNVSVSQLETYYQNSFEYFLIYGLKLRKRATNELDVIQAGNYYHETFDRLVSYLNEHHIDQSKISQAELAEILQKIQAKMKEEGQYQQLLNDSFNAFLFACLDKTTKKVAAHWRKNLEKSPFRSKYSELSFGSGEAVKGLEFALPDGKSLSLRGKIDRVDLAQKDDQGTVLGEIIDYKSSAKKFDLSLFYQGISLQMISYLDILAKNANFFADEKKLELFGAFYQTVTQHVERLNRAYDNHLEVQKDKLDTVSQLKYTGIITNDPDRIRSAEKLLANAGKSSEIYHSVRAKANGSFTLPAENNFNDDEFKQLLEFDEYLIKHAAISIMTGEIELNPYRYGKNLTGLMYSDFKDIYFFDAMMNQNNYHEIKRLKKQQLMPAIRERLERKELD</sequence>
<feature type="domain" description="ATP-dependent helicase/deoxyribonuclease subunit B N-terminal" evidence="11">
    <location>
        <begin position="6"/>
        <end position="288"/>
    </location>
</feature>
<comment type="caution">
    <text evidence="12">The sequence shown here is derived from an EMBL/GenBank/DDBJ whole genome shotgun (WGS) entry which is preliminary data.</text>
</comment>
<evidence type="ECO:0000313" key="13">
    <source>
        <dbReference type="Proteomes" id="UP000677218"/>
    </source>
</evidence>
<evidence type="ECO:0000313" key="12">
    <source>
        <dbReference type="EMBL" id="GFZ27031.1"/>
    </source>
</evidence>
<dbReference type="SUPFAM" id="SSF52540">
    <property type="entry name" value="P-loop containing nucleoside triphosphate hydrolases"/>
    <property type="match status" value="1"/>
</dbReference>
<keyword evidence="2" id="KW-0547">Nucleotide-binding</keyword>
<keyword evidence="8" id="KW-0238">DNA-binding</keyword>
<dbReference type="InterPro" id="IPR049035">
    <property type="entry name" value="ADDB_N"/>
</dbReference>
<evidence type="ECO:0000256" key="8">
    <source>
        <dbReference type="ARBA" id="ARBA00023125"/>
    </source>
</evidence>
<dbReference type="InterPro" id="IPR027417">
    <property type="entry name" value="P-loop_NTPase"/>
</dbReference>
<dbReference type="Proteomes" id="UP000677218">
    <property type="component" value="Unassembled WGS sequence"/>
</dbReference>
<evidence type="ECO:0000256" key="6">
    <source>
        <dbReference type="ARBA" id="ARBA00022839"/>
    </source>
</evidence>
<evidence type="ECO:0000256" key="3">
    <source>
        <dbReference type="ARBA" id="ARBA00022763"/>
    </source>
</evidence>
<dbReference type="Pfam" id="PF12705">
    <property type="entry name" value="PDDEXK_1"/>
    <property type="match status" value="1"/>
</dbReference>
<dbReference type="Pfam" id="PF21445">
    <property type="entry name" value="ADDB_N"/>
    <property type="match status" value="1"/>
</dbReference>
<evidence type="ECO:0000259" key="11">
    <source>
        <dbReference type="Pfam" id="PF21445"/>
    </source>
</evidence>
<dbReference type="EMBL" id="BMAY01000005">
    <property type="protein sequence ID" value="GFZ27031.1"/>
    <property type="molecule type" value="Genomic_DNA"/>
</dbReference>
<evidence type="ECO:0000256" key="1">
    <source>
        <dbReference type="ARBA" id="ARBA00022722"/>
    </source>
</evidence>
<dbReference type="RefSeq" id="WP_212780725.1">
    <property type="nucleotide sequence ID" value="NZ_BMAY01000005.1"/>
</dbReference>
<keyword evidence="6" id="KW-0269">Exonuclease</keyword>
<keyword evidence="1" id="KW-0540">Nuclease</keyword>
<evidence type="ECO:0000256" key="5">
    <source>
        <dbReference type="ARBA" id="ARBA00022806"/>
    </source>
</evidence>
<keyword evidence="5 12" id="KW-0347">Helicase</keyword>
<feature type="domain" description="PD-(D/E)XK endonuclease-like" evidence="10">
    <location>
        <begin position="768"/>
        <end position="1007"/>
    </location>
</feature>
<evidence type="ECO:0000256" key="4">
    <source>
        <dbReference type="ARBA" id="ARBA00022801"/>
    </source>
</evidence>
<evidence type="ECO:0000259" key="10">
    <source>
        <dbReference type="Pfam" id="PF12705"/>
    </source>
</evidence>
<dbReference type="GO" id="GO:0005524">
    <property type="term" value="F:ATP binding"/>
    <property type="evidence" value="ECO:0007669"/>
    <property type="project" value="UniProtKB-KW"/>
</dbReference>
<evidence type="ECO:0000256" key="2">
    <source>
        <dbReference type="ARBA" id="ARBA00022741"/>
    </source>
</evidence>